<dbReference type="Pfam" id="PF01501">
    <property type="entry name" value="Glyco_transf_8"/>
    <property type="match status" value="1"/>
</dbReference>
<dbReference type="RefSeq" id="WP_126995142.1">
    <property type="nucleotide sequence ID" value="NZ_CP034346.1"/>
</dbReference>
<protein>
    <submittedName>
        <fullName evidence="4">Glycosyltransferase family 8 protein</fullName>
    </submittedName>
</protein>
<evidence type="ECO:0000256" key="1">
    <source>
        <dbReference type="ARBA" id="ARBA00022676"/>
    </source>
</evidence>
<dbReference type="PANTHER" id="PTHR13778">
    <property type="entry name" value="GLYCOSYLTRANSFERASE 8 DOMAIN-CONTAINING PROTEIN"/>
    <property type="match status" value="1"/>
</dbReference>
<evidence type="ECO:0000256" key="2">
    <source>
        <dbReference type="ARBA" id="ARBA00022679"/>
    </source>
</evidence>
<dbReference type="Proteomes" id="UP000270678">
    <property type="component" value="Chromosome"/>
</dbReference>
<dbReference type="CDD" id="cd04194">
    <property type="entry name" value="GT8_A4GalT_like"/>
    <property type="match status" value="1"/>
</dbReference>
<dbReference type="KEGG" id="plut:EI981_02515"/>
<reference evidence="5" key="1">
    <citation type="submission" date="2018-12" db="EMBL/GenBank/DDBJ databases">
        <title>Complete genome sequence of Paenibacillus sp. MBLB1234.</title>
        <authorList>
            <person name="Nam Y.-D."/>
            <person name="Kang J."/>
            <person name="Chung W.-H."/>
            <person name="Park Y.S."/>
        </authorList>
    </citation>
    <scope>NUCLEOTIDE SEQUENCE [LARGE SCALE GENOMIC DNA]</scope>
    <source>
        <strain evidence="5">MBLB1234</strain>
    </source>
</reference>
<accession>A0A3S9UT60</accession>
<name>A0A3S9UT60_9BACL</name>
<evidence type="ECO:0000313" key="5">
    <source>
        <dbReference type="Proteomes" id="UP000270678"/>
    </source>
</evidence>
<keyword evidence="5" id="KW-1185">Reference proteome</keyword>
<dbReference type="AlphaFoldDB" id="A0A3S9UT60"/>
<dbReference type="InterPro" id="IPR002495">
    <property type="entry name" value="Glyco_trans_8"/>
</dbReference>
<dbReference type="GO" id="GO:0016757">
    <property type="term" value="F:glycosyltransferase activity"/>
    <property type="evidence" value="ECO:0007669"/>
    <property type="project" value="UniProtKB-KW"/>
</dbReference>
<sequence>MSEPLNILVTLNSNYLKPLRVMLYSLFLNNKGERFTVYVMHSSLKRKEIEGLRRLCAEQGNGSLLEEIEVDDQSFAEAPTLLHYTKEMYYRLLAFRFLPDHMERILYLDPDILVLNSIRELYETDLEHYLYAAASHDLISIKEINKLRLNPYKIEAYYNSGVLLMNLKLQRKRISEEEIYDFVENNRSKLIMPDQDIINALYTKRIKSIDEKLYNYDARYYRYYKITSNGEWDMEHVIDHTVFLHFCGKRKPWKKDYSGKFHALFKYMEKLCNAADS</sequence>
<dbReference type="InterPro" id="IPR029044">
    <property type="entry name" value="Nucleotide-diphossugar_trans"/>
</dbReference>
<dbReference type="OrthoDB" id="5672604at2"/>
<organism evidence="4 5">
    <name type="scientific">Paenibacillus lutimineralis</name>
    <dbReference type="NCBI Taxonomy" id="2707005"/>
    <lineage>
        <taxon>Bacteria</taxon>
        <taxon>Bacillati</taxon>
        <taxon>Bacillota</taxon>
        <taxon>Bacilli</taxon>
        <taxon>Bacillales</taxon>
        <taxon>Paenibacillaceae</taxon>
        <taxon>Paenibacillus</taxon>
    </lineage>
</organism>
<keyword evidence="1" id="KW-0328">Glycosyltransferase</keyword>
<evidence type="ECO:0000256" key="3">
    <source>
        <dbReference type="ARBA" id="ARBA00022723"/>
    </source>
</evidence>
<dbReference type="GO" id="GO:0046872">
    <property type="term" value="F:metal ion binding"/>
    <property type="evidence" value="ECO:0007669"/>
    <property type="project" value="UniProtKB-KW"/>
</dbReference>
<gene>
    <name evidence="4" type="ORF">EI981_02515</name>
</gene>
<dbReference type="InterPro" id="IPR050748">
    <property type="entry name" value="Glycosyltrans_8_dom-fam"/>
</dbReference>
<keyword evidence="3" id="KW-0479">Metal-binding</keyword>
<dbReference type="EMBL" id="CP034346">
    <property type="protein sequence ID" value="AZS13454.1"/>
    <property type="molecule type" value="Genomic_DNA"/>
</dbReference>
<dbReference type="PANTHER" id="PTHR13778:SF47">
    <property type="entry name" value="LIPOPOLYSACCHARIDE 1,3-GALACTOSYLTRANSFERASE"/>
    <property type="match status" value="1"/>
</dbReference>
<dbReference type="SUPFAM" id="SSF53448">
    <property type="entry name" value="Nucleotide-diphospho-sugar transferases"/>
    <property type="match status" value="1"/>
</dbReference>
<proteinExistence type="predicted"/>
<keyword evidence="2 4" id="KW-0808">Transferase</keyword>
<dbReference type="Gene3D" id="3.90.550.10">
    <property type="entry name" value="Spore Coat Polysaccharide Biosynthesis Protein SpsA, Chain A"/>
    <property type="match status" value="1"/>
</dbReference>
<evidence type="ECO:0000313" key="4">
    <source>
        <dbReference type="EMBL" id="AZS13454.1"/>
    </source>
</evidence>